<evidence type="ECO:0000313" key="1">
    <source>
        <dbReference type="EMBL" id="EKM54235.1"/>
    </source>
</evidence>
<keyword evidence="2" id="KW-1185">Reference proteome</keyword>
<reference evidence="1 2" key="1">
    <citation type="journal article" date="2012" name="BMC Genomics">
        <title>Comparative genomics of the white-rot fungi, Phanerochaete carnosa and P. chrysosporium, to elucidate the genetic basis of the distinct wood types they colonize.</title>
        <authorList>
            <person name="Suzuki H."/>
            <person name="MacDonald J."/>
            <person name="Syed K."/>
            <person name="Salamov A."/>
            <person name="Hori C."/>
            <person name="Aerts A."/>
            <person name="Henrissat B."/>
            <person name="Wiebenga A."/>
            <person name="vanKuyk P.A."/>
            <person name="Barry K."/>
            <person name="Lindquist E."/>
            <person name="LaButti K."/>
            <person name="Lapidus A."/>
            <person name="Lucas S."/>
            <person name="Coutinho P."/>
            <person name="Gong Y."/>
            <person name="Samejima M."/>
            <person name="Mahadevan R."/>
            <person name="Abou-Zaid M."/>
            <person name="de Vries R.P."/>
            <person name="Igarashi K."/>
            <person name="Yadav J.S."/>
            <person name="Grigoriev I.V."/>
            <person name="Master E.R."/>
        </authorList>
    </citation>
    <scope>NUCLEOTIDE SEQUENCE [LARGE SCALE GENOMIC DNA]</scope>
    <source>
        <strain evidence="1 2">HHB-10118-sp</strain>
    </source>
</reference>
<dbReference type="GeneID" id="18909231"/>
<protein>
    <recommendedName>
        <fullName evidence="3">Rds1 protein</fullName>
    </recommendedName>
</protein>
<sequence length="284" mass="31387">MYTPMMSFIELDLFNRGLAQFSPQDFESADIGSDEQFLIKWMGDQEIGHTQLLTNFLSPQNASTTCNYSHPFTTVQEFIDFSTRITRLGESGTFGVLEHLDSRASASLLLEAISTEILTYFQFWFTPAIPQSMQRTYLVPYITSCPESNPRIEWQNLPALNVTNALNGTQRAISNNQSTSIWEPAQFVQVGPDLTYNTTTSAGAAKWAAWISQFNITYTPLDNVTNSSATTTQLGGNIYGNDTANAVNGTIFVLITDNNPFVTPFNLSLLDEHVVAGPALYTAG</sequence>
<evidence type="ECO:0000313" key="2">
    <source>
        <dbReference type="Proteomes" id="UP000008370"/>
    </source>
</evidence>
<dbReference type="KEGG" id="pco:PHACADRAFT_162619"/>
<gene>
    <name evidence="1" type="ORF">PHACADRAFT_162619</name>
</gene>
<dbReference type="InterPro" id="IPR039254">
    <property type="entry name" value="Rds1"/>
</dbReference>
<dbReference type="InParanoid" id="K5W525"/>
<dbReference type="AlphaFoldDB" id="K5W525"/>
<dbReference type="Proteomes" id="UP000008370">
    <property type="component" value="Unassembled WGS sequence"/>
</dbReference>
<dbReference type="PANTHER" id="PTHR38705:SF1">
    <property type="entry name" value="PROTEIN RDS1"/>
    <property type="match status" value="1"/>
</dbReference>
<dbReference type="HOGENOM" id="CLU_028606_0_0_1"/>
<name>K5W525_PHACS</name>
<evidence type="ECO:0008006" key="3">
    <source>
        <dbReference type="Google" id="ProtNLM"/>
    </source>
</evidence>
<dbReference type="Pfam" id="PF13668">
    <property type="entry name" value="Ferritin_2"/>
    <property type="match status" value="1"/>
</dbReference>
<dbReference type="EMBL" id="JH930473">
    <property type="protein sequence ID" value="EKM54235.1"/>
    <property type="molecule type" value="Genomic_DNA"/>
</dbReference>
<dbReference type="OrthoDB" id="2098436at2759"/>
<proteinExistence type="predicted"/>
<dbReference type="PANTHER" id="PTHR38705">
    <property type="entry name" value="PROTEIN RDS1"/>
    <property type="match status" value="1"/>
</dbReference>
<accession>K5W525</accession>
<dbReference type="RefSeq" id="XP_007396934.1">
    <property type="nucleotide sequence ID" value="XM_007396872.1"/>
</dbReference>
<organism evidence="1 2">
    <name type="scientific">Phanerochaete carnosa (strain HHB-10118-sp)</name>
    <name type="common">White-rot fungus</name>
    <name type="synonym">Peniophora carnosa</name>
    <dbReference type="NCBI Taxonomy" id="650164"/>
    <lineage>
        <taxon>Eukaryota</taxon>
        <taxon>Fungi</taxon>
        <taxon>Dikarya</taxon>
        <taxon>Basidiomycota</taxon>
        <taxon>Agaricomycotina</taxon>
        <taxon>Agaricomycetes</taxon>
        <taxon>Polyporales</taxon>
        <taxon>Phanerochaetaceae</taxon>
        <taxon>Phanerochaete</taxon>
    </lineage>
</organism>